<dbReference type="GO" id="GO:0005737">
    <property type="term" value="C:cytoplasm"/>
    <property type="evidence" value="ECO:0007669"/>
    <property type="project" value="TreeGrafter"/>
</dbReference>
<evidence type="ECO:0000313" key="3">
    <source>
        <dbReference type="Proteomes" id="UP000282084"/>
    </source>
</evidence>
<gene>
    <name evidence="2" type="ORF">C8E97_0276</name>
</gene>
<evidence type="ECO:0000259" key="1">
    <source>
        <dbReference type="PROSITE" id="PS51186"/>
    </source>
</evidence>
<dbReference type="EMBL" id="RBXO01000001">
    <property type="protein sequence ID" value="RKT51791.1"/>
    <property type="molecule type" value="Genomic_DNA"/>
</dbReference>
<proteinExistence type="predicted"/>
<dbReference type="PANTHER" id="PTHR43441">
    <property type="entry name" value="RIBOSOMAL-PROTEIN-SERINE ACETYLTRANSFERASE"/>
    <property type="match status" value="1"/>
</dbReference>
<dbReference type="RefSeq" id="WP_246018595.1">
    <property type="nucleotide sequence ID" value="NZ_RBXO01000001.1"/>
</dbReference>
<dbReference type="AlphaFoldDB" id="A0A495VR20"/>
<dbReference type="InterPro" id="IPR000182">
    <property type="entry name" value="GNAT_dom"/>
</dbReference>
<dbReference type="InterPro" id="IPR016181">
    <property type="entry name" value="Acyl_CoA_acyltransferase"/>
</dbReference>
<organism evidence="2 3">
    <name type="scientific">Saccharothrix australiensis</name>
    <dbReference type="NCBI Taxonomy" id="2072"/>
    <lineage>
        <taxon>Bacteria</taxon>
        <taxon>Bacillati</taxon>
        <taxon>Actinomycetota</taxon>
        <taxon>Actinomycetes</taxon>
        <taxon>Pseudonocardiales</taxon>
        <taxon>Pseudonocardiaceae</taxon>
        <taxon>Saccharothrix</taxon>
    </lineage>
</organism>
<feature type="domain" description="N-acetyltransferase" evidence="1">
    <location>
        <begin position="8"/>
        <end position="173"/>
    </location>
</feature>
<comment type="caution">
    <text evidence="2">The sequence shown here is derived from an EMBL/GenBank/DDBJ whole genome shotgun (WGS) entry which is preliminary data.</text>
</comment>
<dbReference type="InterPro" id="IPR051908">
    <property type="entry name" value="Ribosomal_N-acetyltransferase"/>
</dbReference>
<dbReference type="GO" id="GO:0008999">
    <property type="term" value="F:protein-N-terminal-alanine acetyltransferase activity"/>
    <property type="evidence" value="ECO:0007669"/>
    <property type="project" value="TreeGrafter"/>
</dbReference>
<dbReference type="PROSITE" id="PS51186">
    <property type="entry name" value="GNAT"/>
    <property type="match status" value="1"/>
</dbReference>
<sequence length="187" mass="20940">MRWTGAKVRLRGVEPEDWQAFMRFDSHVSDMRDADMVHPPRSTAGYRAWAEAESLREAGDEFRLAIESVAGGELVGSLATSAVDTRAGRFSYGIGIGREHQRRGYAGEAVVLLLAYMFGERRFHKCEVAIHAFNGASIALHDKLGFRSEGRLRDHEFFSGRHHDVVLMGLTAAEFTTRHPFPPLRPA</sequence>
<dbReference type="Proteomes" id="UP000282084">
    <property type="component" value="Unassembled WGS sequence"/>
</dbReference>
<protein>
    <submittedName>
        <fullName evidence="2">RimJ/RimL family protein N-acetyltransferase</fullName>
    </submittedName>
</protein>
<name>A0A495VR20_9PSEU</name>
<dbReference type="GO" id="GO:1990189">
    <property type="term" value="F:protein N-terminal-serine acetyltransferase activity"/>
    <property type="evidence" value="ECO:0007669"/>
    <property type="project" value="TreeGrafter"/>
</dbReference>
<keyword evidence="2" id="KW-0808">Transferase</keyword>
<dbReference type="Pfam" id="PF13302">
    <property type="entry name" value="Acetyltransf_3"/>
    <property type="match status" value="1"/>
</dbReference>
<reference evidence="2 3" key="1">
    <citation type="submission" date="2018-10" db="EMBL/GenBank/DDBJ databases">
        <title>Sequencing the genomes of 1000 actinobacteria strains.</title>
        <authorList>
            <person name="Klenk H.-P."/>
        </authorList>
    </citation>
    <scope>NUCLEOTIDE SEQUENCE [LARGE SCALE GENOMIC DNA]</scope>
    <source>
        <strain evidence="2 3">DSM 43800</strain>
    </source>
</reference>
<dbReference type="Gene3D" id="3.40.630.30">
    <property type="match status" value="1"/>
</dbReference>
<dbReference type="SUPFAM" id="SSF55729">
    <property type="entry name" value="Acyl-CoA N-acyltransferases (Nat)"/>
    <property type="match status" value="1"/>
</dbReference>
<evidence type="ECO:0000313" key="2">
    <source>
        <dbReference type="EMBL" id="RKT51791.1"/>
    </source>
</evidence>
<accession>A0A495VR20</accession>
<dbReference type="PANTHER" id="PTHR43441:SF11">
    <property type="entry name" value="RIBOSOMAL-PROTEIN-SERINE ACETYLTRANSFERASE"/>
    <property type="match status" value="1"/>
</dbReference>
<keyword evidence="3" id="KW-1185">Reference proteome</keyword>